<dbReference type="Pfam" id="PF00995">
    <property type="entry name" value="Sec1"/>
    <property type="match status" value="1"/>
</dbReference>
<dbReference type="PANTHER" id="PTHR11679">
    <property type="entry name" value="VESICLE PROTEIN SORTING-ASSOCIATED"/>
    <property type="match status" value="1"/>
</dbReference>
<dbReference type="InterPro" id="IPR027482">
    <property type="entry name" value="Sec1-like_dom2"/>
</dbReference>
<dbReference type="GO" id="GO:0016192">
    <property type="term" value="P:vesicle-mediated transport"/>
    <property type="evidence" value="ECO:0007669"/>
    <property type="project" value="InterPro"/>
</dbReference>
<dbReference type="InterPro" id="IPR001619">
    <property type="entry name" value="Sec1-like"/>
</dbReference>
<accession>A0A484M0M1</accession>
<protein>
    <submittedName>
        <fullName evidence="2">Uncharacterized protein</fullName>
    </submittedName>
</protein>
<organism evidence="2 3">
    <name type="scientific">Cuscuta campestris</name>
    <dbReference type="NCBI Taxonomy" id="132261"/>
    <lineage>
        <taxon>Eukaryota</taxon>
        <taxon>Viridiplantae</taxon>
        <taxon>Streptophyta</taxon>
        <taxon>Embryophyta</taxon>
        <taxon>Tracheophyta</taxon>
        <taxon>Spermatophyta</taxon>
        <taxon>Magnoliopsida</taxon>
        <taxon>eudicotyledons</taxon>
        <taxon>Gunneridae</taxon>
        <taxon>Pentapetalae</taxon>
        <taxon>asterids</taxon>
        <taxon>lamiids</taxon>
        <taxon>Solanales</taxon>
        <taxon>Convolvulaceae</taxon>
        <taxon>Cuscuteae</taxon>
        <taxon>Cuscuta</taxon>
        <taxon>Cuscuta subgen. Grammica</taxon>
        <taxon>Cuscuta sect. Cleistogrammica</taxon>
    </lineage>
</organism>
<evidence type="ECO:0000256" key="1">
    <source>
        <dbReference type="ARBA" id="ARBA00009884"/>
    </source>
</evidence>
<reference evidence="2 3" key="1">
    <citation type="submission" date="2018-04" db="EMBL/GenBank/DDBJ databases">
        <authorList>
            <person name="Vogel A."/>
        </authorList>
    </citation>
    <scope>NUCLEOTIDE SEQUENCE [LARGE SCALE GENOMIC DNA]</scope>
</reference>
<comment type="similarity">
    <text evidence="1">Belongs to the STXBP/unc-18/SEC1 family.</text>
</comment>
<evidence type="ECO:0000313" key="2">
    <source>
        <dbReference type="EMBL" id="VFQ82205.1"/>
    </source>
</evidence>
<sequence>MYMLPAVVDPSGLQRFCDRVVDGLAALFLSLKQRPVIRYSRTSDIAKRVAQEAAKLMYQQESNLFEFRRPDVSPLLLVVDRRDDPVTPLLNQWTYQAMVHELIGIQDNKVDLTSIGNFPKDQQVQCNLLL</sequence>
<name>A0A484M0M1_9ASTE</name>
<proteinExistence type="inferred from homology"/>
<dbReference type="InterPro" id="IPR036045">
    <property type="entry name" value="Sec1-like_sf"/>
</dbReference>
<dbReference type="OrthoDB" id="1936852at2759"/>
<dbReference type="Proteomes" id="UP000595140">
    <property type="component" value="Unassembled WGS sequence"/>
</dbReference>
<dbReference type="AlphaFoldDB" id="A0A484M0M1"/>
<dbReference type="Gene3D" id="3.40.50.1910">
    <property type="match status" value="1"/>
</dbReference>
<gene>
    <name evidence="2" type="ORF">CCAM_LOCUS23981</name>
</gene>
<dbReference type="SUPFAM" id="SSF56815">
    <property type="entry name" value="Sec1/munc18-like (SM) proteins"/>
    <property type="match status" value="1"/>
</dbReference>
<keyword evidence="3" id="KW-1185">Reference proteome</keyword>
<dbReference type="EMBL" id="OOIL02002336">
    <property type="protein sequence ID" value="VFQ82205.1"/>
    <property type="molecule type" value="Genomic_DNA"/>
</dbReference>
<evidence type="ECO:0000313" key="3">
    <source>
        <dbReference type="Proteomes" id="UP000595140"/>
    </source>
</evidence>